<gene>
    <name evidence="2" type="ORF">A9K55_003206</name>
</gene>
<feature type="compositionally biased region" description="Basic and acidic residues" evidence="1">
    <location>
        <begin position="439"/>
        <end position="451"/>
    </location>
</feature>
<accession>A0A2H4S663</accession>
<dbReference type="EMBL" id="CP023322">
    <property type="protein sequence ID" value="ATY58592.1"/>
    <property type="molecule type" value="Genomic_DNA"/>
</dbReference>
<sequence>MYVPGQPATLICVKSPAADGGCLSCKTANLFTYSPTFRHDMHLLFLRKSPFAFEFLFSQKRLPLPFKNRTRRTDDTRSCRIRQASVKRPGFAMSDAAPQPKTTPGRHRQRRNGRTAAQKAYASENDVSSFGSSQYQGTPHTPNKPYTGSPAPGSQSSALANSKQRNKNRGGKGKEGQVSPDAQPERGTPTGRRASMKSNIPAAAFAGATFHASPAPSALPIPSFLSKSSSESPARNSHQLSNPRNSPPTDNEAAVPYSASAPKNSESPLDFMFRAHRQEQERRFGSPQHNGQGSPSIFGGVAQGSPQVNVPQTAPASIRYQTGGIARAELDGTRSHEIGPAFSTPYHERIRAARASRGDAPPMSSQGPAAANSSSTDDATAALKKFLFGGGQHATKSPLSSASSVQPSTQAYNQPAGQAPGQANSTSHDRGSNLQAMENDLRRILKLDSSS</sequence>
<feature type="region of interest" description="Disordered" evidence="1">
    <location>
        <begin position="223"/>
        <end position="316"/>
    </location>
</feature>
<evidence type="ECO:0000313" key="2">
    <source>
        <dbReference type="EMBL" id="ATY58592.1"/>
    </source>
</evidence>
<feature type="compositionally biased region" description="Polar residues" evidence="1">
    <location>
        <begin position="233"/>
        <end position="249"/>
    </location>
</feature>
<feature type="compositionally biased region" description="Low complexity" evidence="1">
    <location>
        <begin position="369"/>
        <end position="378"/>
    </location>
</feature>
<evidence type="ECO:0000313" key="3">
    <source>
        <dbReference type="Proteomes" id="UP000323067"/>
    </source>
</evidence>
<feature type="compositionally biased region" description="Polar residues" evidence="1">
    <location>
        <begin position="125"/>
        <end position="162"/>
    </location>
</feature>
<organism evidence="2 3">
    <name type="scientific">Cordyceps militaris</name>
    <name type="common">Caterpillar fungus</name>
    <name type="synonym">Clavaria militaris</name>
    <dbReference type="NCBI Taxonomy" id="73501"/>
    <lineage>
        <taxon>Eukaryota</taxon>
        <taxon>Fungi</taxon>
        <taxon>Dikarya</taxon>
        <taxon>Ascomycota</taxon>
        <taxon>Pezizomycotina</taxon>
        <taxon>Sordariomycetes</taxon>
        <taxon>Hypocreomycetidae</taxon>
        <taxon>Hypocreales</taxon>
        <taxon>Cordycipitaceae</taxon>
        <taxon>Cordyceps</taxon>
    </lineage>
</organism>
<protein>
    <recommendedName>
        <fullName evidence="4">Proteophosphoglycan 5</fullName>
    </recommendedName>
</protein>
<dbReference type="Pfam" id="PF15365">
    <property type="entry name" value="PNRC"/>
    <property type="match status" value="1"/>
</dbReference>
<dbReference type="VEuPathDB" id="FungiDB:A9K55_003206"/>
<dbReference type="InterPro" id="IPR028322">
    <property type="entry name" value="PNRC-like_rgn"/>
</dbReference>
<proteinExistence type="predicted"/>
<feature type="region of interest" description="Disordered" evidence="1">
    <location>
        <begin position="328"/>
        <end position="378"/>
    </location>
</feature>
<dbReference type="GO" id="GO:0016071">
    <property type="term" value="P:mRNA metabolic process"/>
    <property type="evidence" value="ECO:0007669"/>
    <property type="project" value="UniProtKB-ARBA"/>
</dbReference>
<feature type="compositionally biased region" description="Low complexity" evidence="1">
    <location>
        <begin position="397"/>
        <end position="411"/>
    </location>
</feature>
<evidence type="ECO:0008006" key="4">
    <source>
        <dbReference type="Google" id="ProtNLM"/>
    </source>
</evidence>
<name>A0A2H4S663_CORMI</name>
<feature type="compositionally biased region" description="Polar residues" evidence="1">
    <location>
        <begin position="304"/>
        <end position="315"/>
    </location>
</feature>
<feature type="compositionally biased region" description="Basic residues" evidence="1">
    <location>
        <begin position="104"/>
        <end position="113"/>
    </location>
</feature>
<feature type="compositionally biased region" description="Polar residues" evidence="1">
    <location>
        <begin position="412"/>
        <end position="436"/>
    </location>
</feature>
<feature type="region of interest" description="Disordered" evidence="1">
    <location>
        <begin position="391"/>
        <end position="451"/>
    </location>
</feature>
<feature type="compositionally biased region" description="Basic and acidic residues" evidence="1">
    <location>
        <begin position="328"/>
        <end position="337"/>
    </location>
</feature>
<evidence type="ECO:0000256" key="1">
    <source>
        <dbReference type="SAM" id="MobiDB-lite"/>
    </source>
</evidence>
<feature type="compositionally biased region" description="Low complexity" evidence="1">
    <location>
        <begin position="223"/>
        <end position="232"/>
    </location>
</feature>
<dbReference type="AlphaFoldDB" id="A0A2H4S663"/>
<reference evidence="2 3" key="1">
    <citation type="journal article" date="2017" name="BMC Genomics">
        <title>Chromosome level assembly and secondary metabolite potential of the parasitic fungus Cordyceps militaris.</title>
        <authorList>
            <person name="Kramer G.J."/>
            <person name="Nodwell J.R."/>
        </authorList>
    </citation>
    <scope>NUCLEOTIDE SEQUENCE [LARGE SCALE GENOMIC DNA]</scope>
    <source>
        <strain evidence="2 3">ATCC 34164</strain>
    </source>
</reference>
<dbReference type="Proteomes" id="UP000323067">
    <property type="component" value="Chromosome iv"/>
</dbReference>
<dbReference type="OrthoDB" id="2142961at2759"/>
<dbReference type="VEuPathDB" id="FungiDB:CCM_05835"/>
<feature type="region of interest" description="Disordered" evidence="1">
    <location>
        <begin position="68"/>
        <end position="195"/>
    </location>
</feature>